<sequence length="77" mass="8116">MNVQQTITIHHLRVDGIANSSVLQIGTAGLIKPFSNLYNTGGFTGPAPKAGEPNIPIVPFPPPDLGQRSVLSEQPEA</sequence>
<dbReference type="RefSeq" id="WP_036584850.1">
    <property type="nucleotide sequence ID" value="NZ_KK082139.1"/>
</dbReference>
<dbReference type="OrthoDB" id="2971631at2"/>
<comment type="caution">
    <text evidence="2">The sequence shown here is derived from an EMBL/GenBank/DDBJ whole genome shotgun (WGS) entry which is preliminary data.</text>
</comment>
<organism evidence="2 3">
    <name type="scientific">Paenibacillus darwinianus</name>
    <dbReference type="NCBI Taxonomy" id="1380763"/>
    <lineage>
        <taxon>Bacteria</taxon>
        <taxon>Bacillati</taxon>
        <taxon>Bacillota</taxon>
        <taxon>Bacilli</taxon>
        <taxon>Bacillales</taxon>
        <taxon>Paenibacillaceae</taxon>
        <taxon>Paenibacillus</taxon>
    </lineage>
</organism>
<keyword evidence="3" id="KW-1185">Reference proteome</keyword>
<gene>
    <name evidence="2" type="ORF">BG53_07305</name>
</gene>
<dbReference type="AlphaFoldDB" id="A0A9W5W6R7"/>
<dbReference type="Pfam" id="PF10803">
    <property type="entry name" value="GerPB"/>
    <property type="match status" value="1"/>
</dbReference>
<dbReference type="Proteomes" id="UP000053750">
    <property type="component" value="Unassembled WGS sequence"/>
</dbReference>
<dbReference type="InterPro" id="IPR024255">
    <property type="entry name" value="GerPB"/>
</dbReference>
<name>A0A9W5W6R7_9BACL</name>
<proteinExistence type="predicted"/>
<dbReference type="EMBL" id="JFHU01000205">
    <property type="protein sequence ID" value="EXX85952.1"/>
    <property type="molecule type" value="Genomic_DNA"/>
</dbReference>
<feature type="region of interest" description="Disordered" evidence="1">
    <location>
        <begin position="44"/>
        <end position="77"/>
    </location>
</feature>
<evidence type="ECO:0000313" key="2">
    <source>
        <dbReference type="EMBL" id="EXX85952.1"/>
    </source>
</evidence>
<protein>
    <submittedName>
        <fullName evidence="2">Spore gernimation protein</fullName>
    </submittedName>
</protein>
<reference evidence="2 3" key="1">
    <citation type="submission" date="2014-02" db="EMBL/GenBank/DDBJ databases">
        <title>Genome sequence of Paenibacillus darwinianus reveals adaptive mechanisms for survival in Antarctic soils.</title>
        <authorList>
            <person name="Dsouza M."/>
            <person name="Taylor M.W."/>
            <person name="Turner S.J."/>
            <person name="Aislabie J."/>
        </authorList>
    </citation>
    <scope>NUCLEOTIDE SEQUENCE [LARGE SCALE GENOMIC DNA]</scope>
    <source>
        <strain evidence="2 3">CE1</strain>
    </source>
</reference>
<evidence type="ECO:0000256" key="1">
    <source>
        <dbReference type="SAM" id="MobiDB-lite"/>
    </source>
</evidence>
<evidence type="ECO:0000313" key="3">
    <source>
        <dbReference type="Proteomes" id="UP000053750"/>
    </source>
</evidence>
<accession>A0A9W5W6R7</accession>